<sequence>MSYKQLFLLILTIWSAELFTRLLFDAMIPPQMEYRTVYLEKDAKKDLFLGSTLGDFGRRGWKIVGVNPDPDNGQQMIVFMQRQTILRMNQ</sequence>
<dbReference type="EMBL" id="CP017641">
    <property type="protein sequence ID" value="APZ93661.1"/>
    <property type="molecule type" value="Genomic_DNA"/>
</dbReference>
<dbReference type="STRING" id="1891926.Fuma_03279"/>
<accession>A0A1P8WHX5</accession>
<gene>
    <name evidence="1" type="ORF">Fuma_03279</name>
</gene>
<dbReference type="AlphaFoldDB" id="A0A1P8WHX5"/>
<proteinExistence type="predicted"/>
<evidence type="ECO:0008006" key="3">
    <source>
        <dbReference type="Google" id="ProtNLM"/>
    </source>
</evidence>
<evidence type="ECO:0000313" key="1">
    <source>
        <dbReference type="EMBL" id="APZ93661.1"/>
    </source>
</evidence>
<keyword evidence="2" id="KW-1185">Reference proteome</keyword>
<dbReference type="KEGG" id="fmr:Fuma_03279"/>
<organism evidence="1 2">
    <name type="scientific">Fuerstiella marisgermanici</name>
    <dbReference type="NCBI Taxonomy" id="1891926"/>
    <lineage>
        <taxon>Bacteria</taxon>
        <taxon>Pseudomonadati</taxon>
        <taxon>Planctomycetota</taxon>
        <taxon>Planctomycetia</taxon>
        <taxon>Planctomycetales</taxon>
        <taxon>Planctomycetaceae</taxon>
        <taxon>Fuerstiella</taxon>
    </lineage>
</organism>
<evidence type="ECO:0000313" key="2">
    <source>
        <dbReference type="Proteomes" id="UP000187735"/>
    </source>
</evidence>
<reference evidence="1 2" key="1">
    <citation type="journal article" date="2016" name="Front. Microbiol.">
        <title>Fuerstia marisgermanicae gen. nov., sp. nov., an Unusual Member of the Phylum Planctomycetes from the German Wadden Sea.</title>
        <authorList>
            <person name="Kohn T."/>
            <person name="Heuer A."/>
            <person name="Jogler M."/>
            <person name="Vollmers J."/>
            <person name="Boedeker C."/>
            <person name="Bunk B."/>
            <person name="Rast P."/>
            <person name="Borchert D."/>
            <person name="Glockner I."/>
            <person name="Freese H.M."/>
            <person name="Klenk H.P."/>
            <person name="Overmann J."/>
            <person name="Kaster A.K."/>
            <person name="Rohde M."/>
            <person name="Wiegand S."/>
            <person name="Jogler C."/>
        </authorList>
    </citation>
    <scope>NUCLEOTIDE SEQUENCE [LARGE SCALE GENOMIC DNA]</scope>
    <source>
        <strain evidence="1 2">NH11</strain>
    </source>
</reference>
<dbReference type="Proteomes" id="UP000187735">
    <property type="component" value="Chromosome"/>
</dbReference>
<protein>
    <recommendedName>
        <fullName evidence="3">DUF4177 domain-containing protein</fullName>
    </recommendedName>
</protein>
<name>A0A1P8WHX5_9PLAN</name>